<name>A0A1H9U5W7_9CORY</name>
<dbReference type="GO" id="GO:0009007">
    <property type="term" value="F:site-specific DNA-methyltransferase (adenine-specific) activity"/>
    <property type="evidence" value="ECO:0007669"/>
    <property type="project" value="UniProtKB-EC"/>
</dbReference>
<dbReference type="InterPro" id="IPR011639">
    <property type="entry name" value="MethylTrfase_TaqI-like_dom"/>
</dbReference>
<reference evidence="8" key="1">
    <citation type="submission" date="2016-10" db="EMBL/GenBank/DDBJ databases">
        <authorList>
            <person name="Varghese N."/>
            <person name="Submissions S."/>
        </authorList>
    </citation>
    <scope>NUCLEOTIDE SEQUENCE [LARGE SCALE GENOMIC DNA]</scope>
    <source>
        <strain evidence="8">DSM 20524</strain>
    </source>
</reference>
<dbReference type="PANTHER" id="PTHR33841:SF1">
    <property type="entry name" value="DNA METHYLTRANSFERASE A"/>
    <property type="match status" value="1"/>
</dbReference>
<dbReference type="EMBL" id="FOGQ01000007">
    <property type="protein sequence ID" value="SES04836.1"/>
    <property type="molecule type" value="Genomic_DNA"/>
</dbReference>
<dbReference type="PRINTS" id="PR00507">
    <property type="entry name" value="N12N6MTFRASE"/>
</dbReference>
<evidence type="ECO:0000256" key="3">
    <source>
        <dbReference type="ARBA" id="ARBA00022679"/>
    </source>
</evidence>
<evidence type="ECO:0000313" key="8">
    <source>
        <dbReference type="Proteomes" id="UP000198929"/>
    </source>
</evidence>
<dbReference type="STRING" id="1121357.SAMN05661109_01680"/>
<protein>
    <recommendedName>
        <fullName evidence="1">site-specific DNA-methyltransferase (adenine-specific)</fullName>
        <ecNumber evidence="1">2.1.1.72</ecNumber>
    </recommendedName>
</protein>
<dbReference type="Gene3D" id="3.40.50.150">
    <property type="entry name" value="Vaccinia Virus protein VP39"/>
    <property type="match status" value="1"/>
</dbReference>
<sequence length="1385" mass="154098">MRPDPSLVEDFLSEVLENNSNISETEWAFNPAAHNVDAVWASNFDLKWRFSNFQSQGPLPVEAAYAATATRPSRDNMEKLWKTLGRSAAGFLVAVLYGDEEGTKVAITGPTQTDAPVYDLSPRHAENVFAATLAQTEPNNAILRAQEMLGNLRDGHTAPALINAGLFTNHELSHGVPRRPDWEESCAKGAQYLSFEGRDLFSRLGFTLEQGPNSLTYLKADGTNRAVAALLERHERFDQQLSRFNSESPVRLAQATAREQGVAWVIVQSGKRVRLYPTQPTQPVAGGTLTDRYLQLDLAQLEPKDAGYLTLLFTPESLAPEGSADKILESSKNHAVNLIDRLKERVYADVVPGLSVGVATALRAQSQDELQHAYHRSLVILFRLIFVAYAEDEGLLPYALSASYRKVSITRLARQLTENPQAFNNPSGFELWDQMEVLWSAIDQGNPQLNVPAYNGGLFRPEGPDPQNPWSGQLRVPNSFMQPVLSALLVDESSGERGPVDFRSLDVTAFGTLYEGLLESELSIAAQDLVVSEKGKTKGVYVPAPDGTQEAAVKKGAIYFHSASGERKATGSYFTPSFAVDYLLDNALEPVLERHLAKVKAALDAGEPTEKVGEMLFDFRVIDPSMGSAHFLVAAVDRIGAAFLDFLTNNELPSVSRELETLRNQALDALDAVGISEQMQASQSSSVDISFDRILNRQVARRCIYGIDLNLMAVELARLAIWIRTFVPGLPMASLGQRLVNGNALIGIAHHEEVVEILDPNTAEDLNNPDQGTQFSFARNYIEPALTSAGNRLRKLGMASEGTIAQVKQAQEEYDAIWNELEHLRSIFDWSLAVSLDLTTNNMAGFNLEDEDFTLDSGPLEVLEGQRRLHLPLVFPEVMMRDNPGFDVVLGNPPWEKIKLEEHTWWTIRIPGLRSMSQKDKNAAIEKAKEDRPDLAHNFAEELERTDNLRDLMKKLPYPIGSGDQDLYKVFCWRDWDILRNDGRIGVVVPRAALSGAGTESWRRAVLNDGSFEDICVLVNTNEWVFEGVTGRTTVALTTVERGGGDRFRFHGPYHNLDNFEQAQARDNYPGVDVPEEDFASWSDNLTVPLVPSPEASDVFLQMRKSPTFKEAPISHDFRFVRELDTTAQKKYYDFDIENSPRDLEIWTGRSFNIWTPGTGDLYAKAWRKEIEDFLQTRRIRQIQRQDGAFSGFSPGWAQDPNTLPLAHPRIAFRDVARATDTRTFLVCLLPGDVALVEKAPYLFNRTGDPMQEALLLGVLSSRPFDWNARRVIENKVSLGILNSLPVPEMDPTGVLETRLIENSGRLAAVDDRFTEWAAAVGVGVATANDAAVKSALIAENDAIVAKLYGLTADQLKVLFHTFHIGWDYEDDLARTLEYFEALED</sequence>
<evidence type="ECO:0000256" key="5">
    <source>
        <dbReference type="ARBA" id="ARBA00047942"/>
    </source>
</evidence>
<feature type="domain" description="Type II methyltransferase M.TaqI-like" evidence="6">
    <location>
        <begin position="703"/>
        <end position="1017"/>
    </location>
</feature>
<proteinExistence type="predicted"/>
<keyword evidence="3" id="KW-0808">Transferase</keyword>
<dbReference type="InterPro" id="IPR050953">
    <property type="entry name" value="N4_N6_ade-DNA_methylase"/>
</dbReference>
<gene>
    <name evidence="7" type="ORF">SAMN05661109_01680</name>
</gene>
<keyword evidence="2" id="KW-0489">Methyltransferase</keyword>
<dbReference type="InterPro" id="IPR029063">
    <property type="entry name" value="SAM-dependent_MTases_sf"/>
</dbReference>
<dbReference type="SUPFAM" id="SSF53335">
    <property type="entry name" value="S-adenosyl-L-methionine-dependent methyltransferases"/>
    <property type="match status" value="1"/>
</dbReference>
<dbReference type="RefSeq" id="WP_092258963.1">
    <property type="nucleotide sequence ID" value="NZ_CP047199.1"/>
</dbReference>
<evidence type="ECO:0000259" key="6">
    <source>
        <dbReference type="Pfam" id="PF07669"/>
    </source>
</evidence>
<dbReference type="EC" id="2.1.1.72" evidence="1"/>
<dbReference type="InterPro" id="IPR002052">
    <property type="entry name" value="DNA_methylase_N6_adenine_CS"/>
</dbReference>
<evidence type="ECO:0000256" key="4">
    <source>
        <dbReference type="ARBA" id="ARBA00022691"/>
    </source>
</evidence>
<evidence type="ECO:0000313" key="7">
    <source>
        <dbReference type="EMBL" id="SES04836.1"/>
    </source>
</evidence>
<dbReference type="Pfam" id="PF07669">
    <property type="entry name" value="Eco57I"/>
    <property type="match status" value="1"/>
</dbReference>
<dbReference type="PROSITE" id="PS00092">
    <property type="entry name" value="N6_MTASE"/>
    <property type="match status" value="1"/>
</dbReference>
<accession>A0A1H9U5W7</accession>
<evidence type="ECO:0000256" key="1">
    <source>
        <dbReference type="ARBA" id="ARBA00011900"/>
    </source>
</evidence>
<dbReference type="GO" id="GO:0032259">
    <property type="term" value="P:methylation"/>
    <property type="evidence" value="ECO:0007669"/>
    <property type="project" value="UniProtKB-KW"/>
</dbReference>
<dbReference type="Proteomes" id="UP000198929">
    <property type="component" value="Unassembled WGS sequence"/>
</dbReference>
<comment type="catalytic activity">
    <reaction evidence="5">
        <text>a 2'-deoxyadenosine in DNA + S-adenosyl-L-methionine = an N(6)-methyl-2'-deoxyadenosine in DNA + S-adenosyl-L-homocysteine + H(+)</text>
        <dbReference type="Rhea" id="RHEA:15197"/>
        <dbReference type="Rhea" id="RHEA-COMP:12418"/>
        <dbReference type="Rhea" id="RHEA-COMP:12419"/>
        <dbReference type="ChEBI" id="CHEBI:15378"/>
        <dbReference type="ChEBI" id="CHEBI:57856"/>
        <dbReference type="ChEBI" id="CHEBI:59789"/>
        <dbReference type="ChEBI" id="CHEBI:90615"/>
        <dbReference type="ChEBI" id="CHEBI:90616"/>
        <dbReference type="EC" id="2.1.1.72"/>
    </reaction>
</comment>
<dbReference type="GO" id="GO:0003676">
    <property type="term" value="F:nucleic acid binding"/>
    <property type="evidence" value="ECO:0007669"/>
    <property type="project" value="InterPro"/>
</dbReference>
<organism evidence="7 8">
    <name type="scientific">Corynebacterium cystitidis DSM 20524</name>
    <dbReference type="NCBI Taxonomy" id="1121357"/>
    <lineage>
        <taxon>Bacteria</taxon>
        <taxon>Bacillati</taxon>
        <taxon>Actinomycetota</taxon>
        <taxon>Actinomycetes</taxon>
        <taxon>Mycobacteriales</taxon>
        <taxon>Corynebacteriaceae</taxon>
        <taxon>Corynebacterium</taxon>
    </lineage>
</organism>
<keyword evidence="4" id="KW-0949">S-adenosyl-L-methionine</keyword>
<evidence type="ECO:0000256" key="2">
    <source>
        <dbReference type="ARBA" id="ARBA00022603"/>
    </source>
</evidence>
<keyword evidence="8" id="KW-1185">Reference proteome</keyword>
<dbReference type="PANTHER" id="PTHR33841">
    <property type="entry name" value="DNA METHYLTRANSFERASE YEEA-RELATED"/>
    <property type="match status" value="1"/>
</dbReference>
<dbReference type="GO" id="GO:0006304">
    <property type="term" value="P:DNA modification"/>
    <property type="evidence" value="ECO:0007669"/>
    <property type="project" value="InterPro"/>
</dbReference>